<sequence>MQSTLHDASGLGESVQFIIGVDEAGRGCMAGPVGVAAALYRVSSAAVQYTVMDSKSMKEPTRAATVSAMCAELGDGGGGAFVAATVRDGTCCLARPQQQHPLQALAATLVDVAVILERNILNATLEGMSAVCDAVVRAFNAAAGSRTLTPATCAILIDGNRVPWAFMPDADRERVRLQAAKKAEARKRIGADHPALRGFGCTTVVKGDATLLSVAAASVVAKVVRDTHAVSVMHREFPHYGFDRHKGYCTAAHEAELRAFGPCCFHRLDYAPVQAALRARAVPSPRDEEEGSARRTPRSRRAAPPS</sequence>
<evidence type="ECO:0000256" key="4">
    <source>
        <dbReference type="ARBA" id="ARBA00022490"/>
    </source>
</evidence>
<keyword evidence="4" id="KW-0963">Cytoplasm</keyword>
<evidence type="ECO:0000256" key="9">
    <source>
        <dbReference type="PROSITE-ProRule" id="PRU01319"/>
    </source>
</evidence>
<feature type="binding site" evidence="9">
    <location>
        <position position="158"/>
    </location>
    <ligand>
        <name>a divalent metal cation</name>
        <dbReference type="ChEBI" id="CHEBI:60240"/>
    </ligand>
</feature>
<dbReference type="GO" id="GO:0006298">
    <property type="term" value="P:mismatch repair"/>
    <property type="evidence" value="ECO:0007669"/>
    <property type="project" value="TreeGrafter"/>
</dbReference>
<comment type="caution">
    <text evidence="13">The sequence shown here is derived from an EMBL/GenBank/DDBJ whole genome shotgun (WGS) entry which is preliminary data.</text>
</comment>
<dbReference type="EC" id="3.1.26.4" evidence="10"/>
<dbReference type="PROSITE" id="PS51975">
    <property type="entry name" value="RNASE_H_2"/>
    <property type="match status" value="1"/>
</dbReference>
<feature type="region of interest" description="Disordered" evidence="11">
    <location>
        <begin position="279"/>
        <end position="306"/>
    </location>
</feature>
<evidence type="ECO:0000313" key="13">
    <source>
        <dbReference type="EMBL" id="KAK7199080.1"/>
    </source>
</evidence>
<dbReference type="InterPro" id="IPR024567">
    <property type="entry name" value="RNase_HII/HIII_dom"/>
</dbReference>
<comment type="function">
    <text evidence="2 10">Endonuclease that specifically degrades the RNA of RNA-DNA hybrids.</text>
</comment>
<protein>
    <recommendedName>
        <fullName evidence="10">Ribonuclease</fullName>
        <ecNumber evidence="10">3.1.26.4</ecNumber>
    </recommendedName>
</protein>
<evidence type="ECO:0000256" key="6">
    <source>
        <dbReference type="ARBA" id="ARBA00022723"/>
    </source>
</evidence>
<dbReference type="AlphaFoldDB" id="A0AAW0EYW3"/>
<keyword evidence="6 9" id="KW-0479">Metal-binding</keyword>
<dbReference type="GO" id="GO:0005737">
    <property type="term" value="C:cytoplasm"/>
    <property type="evidence" value="ECO:0007669"/>
    <property type="project" value="UniProtKB-SubCell"/>
</dbReference>
<dbReference type="InterPro" id="IPR001352">
    <property type="entry name" value="RNase_HII/HIII"/>
</dbReference>
<comment type="similarity">
    <text evidence="10">Belongs to the RNase HII family.</text>
</comment>
<evidence type="ECO:0000256" key="5">
    <source>
        <dbReference type="ARBA" id="ARBA00022722"/>
    </source>
</evidence>
<dbReference type="SUPFAM" id="SSF53098">
    <property type="entry name" value="Ribonuclease H-like"/>
    <property type="match status" value="1"/>
</dbReference>
<dbReference type="InterPro" id="IPR036397">
    <property type="entry name" value="RNaseH_sf"/>
</dbReference>
<evidence type="ECO:0000256" key="2">
    <source>
        <dbReference type="ARBA" id="ARBA00004065"/>
    </source>
</evidence>
<dbReference type="Proteomes" id="UP001430356">
    <property type="component" value="Unassembled WGS sequence"/>
</dbReference>
<reference evidence="13 14" key="1">
    <citation type="journal article" date="2021" name="MBio">
        <title>A New Model Trypanosomatid, Novymonas esmeraldas: Genomic Perception of Its 'Candidatus Pandoraea novymonadis' Endosymbiont.</title>
        <authorList>
            <person name="Zakharova A."/>
            <person name="Saura A."/>
            <person name="Butenko A."/>
            <person name="Podesvova L."/>
            <person name="Warmusova S."/>
            <person name="Kostygov A.Y."/>
            <person name="Nenarokova A."/>
            <person name="Lukes J."/>
            <person name="Opperdoes F.R."/>
            <person name="Yurchenko V."/>
        </authorList>
    </citation>
    <scope>NUCLEOTIDE SEQUENCE [LARGE SCALE GENOMIC DNA]</scope>
    <source>
        <strain evidence="13 14">E262AT.01</strain>
    </source>
</reference>
<dbReference type="Gene3D" id="3.30.420.10">
    <property type="entry name" value="Ribonuclease H-like superfamily/Ribonuclease H"/>
    <property type="match status" value="2"/>
</dbReference>
<dbReference type="Pfam" id="PF01351">
    <property type="entry name" value="RNase_HII"/>
    <property type="match status" value="1"/>
</dbReference>
<keyword evidence="14" id="KW-1185">Reference proteome</keyword>
<keyword evidence="7 9" id="KW-0255">Endonuclease</keyword>
<evidence type="ECO:0000256" key="3">
    <source>
        <dbReference type="ARBA" id="ARBA00004496"/>
    </source>
</evidence>
<dbReference type="EMBL" id="JAECZO010000209">
    <property type="protein sequence ID" value="KAK7199080.1"/>
    <property type="molecule type" value="Genomic_DNA"/>
</dbReference>
<accession>A0AAW0EYW3</accession>
<name>A0AAW0EYW3_9TRYP</name>
<keyword evidence="8 9" id="KW-0378">Hydrolase</keyword>
<proteinExistence type="inferred from homology"/>
<evidence type="ECO:0000313" key="14">
    <source>
        <dbReference type="Proteomes" id="UP001430356"/>
    </source>
</evidence>
<dbReference type="GO" id="GO:0046872">
    <property type="term" value="F:metal ion binding"/>
    <property type="evidence" value="ECO:0007669"/>
    <property type="project" value="UniProtKB-KW"/>
</dbReference>
<evidence type="ECO:0000256" key="11">
    <source>
        <dbReference type="SAM" id="MobiDB-lite"/>
    </source>
</evidence>
<dbReference type="GO" id="GO:0043137">
    <property type="term" value="P:DNA replication, removal of RNA primer"/>
    <property type="evidence" value="ECO:0007669"/>
    <property type="project" value="TreeGrafter"/>
</dbReference>
<dbReference type="PANTHER" id="PTHR10954">
    <property type="entry name" value="RIBONUCLEASE H2 SUBUNIT A"/>
    <property type="match status" value="1"/>
</dbReference>
<feature type="compositionally biased region" description="Basic residues" evidence="11">
    <location>
        <begin position="295"/>
        <end position="306"/>
    </location>
</feature>
<dbReference type="PANTHER" id="PTHR10954:SF23">
    <property type="entry name" value="RIBONUCLEASE"/>
    <property type="match status" value="1"/>
</dbReference>
<comment type="subcellular location">
    <subcellularLocation>
        <location evidence="3">Cytoplasm</location>
    </subcellularLocation>
</comment>
<feature type="binding site" evidence="9">
    <location>
        <position position="23"/>
    </location>
    <ligand>
        <name>a divalent metal cation</name>
        <dbReference type="ChEBI" id="CHEBI:60240"/>
    </ligand>
</feature>
<keyword evidence="5 9" id="KW-0540">Nuclease</keyword>
<gene>
    <name evidence="13" type="ORF">NESM_000876800</name>
</gene>
<dbReference type="GO" id="GO:0003723">
    <property type="term" value="F:RNA binding"/>
    <property type="evidence" value="ECO:0007669"/>
    <property type="project" value="UniProtKB-UniRule"/>
</dbReference>
<dbReference type="GO" id="GO:0032299">
    <property type="term" value="C:ribonuclease H2 complex"/>
    <property type="evidence" value="ECO:0007669"/>
    <property type="project" value="TreeGrafter"/>
</dbReference>
<feature type="binding site" evidence="9">
    <location>
        <position position="22"/>
    </location>
    <ligand>
        <name>a divalent metal cation</name>
        <dbReference type="ChEBI" id="CHEBI:60240"/>
    </ligand>
</feature>
<evidence type="ECO:0000256" key="8">
    <source>
        <dbReference type="ARBA" id="ARBA00022801"/>
    </source>
</evidence>
<comment type="catalytic activity">
    <reaction evidence="1 9 10">
        <text>Endonucleolytic cleavage to 5'-phosphomonoester.</text>
        <dbReference type="EC" id="3.1.26.4"/>
    </reaction>
</comment>
<evidence type="ECO:0000256" key="7">
    <source>
        <dbReference type="ARBA" id="ARBA00022759"/>
    </source>
</evidence>
<evidence type="ECO:0000256" key="10">
    <source>
        <dbReference type="RuleBase" id="RU003515"/>
    </source>
</evidence>
<evidence type="ECO:0000259" key="12">
    <source>
        <dbReference type="PROSITE" id="PS51975"/>
    </source>
</evidence>
<dbReference type="InterPro" id="IPR012337">
    <property type="entry name" value="RNaseH-like_sf"/>
</dbReference>
<comment type="cofactor">
    <cofactor evidence="9">
        <name>Mn(2+)</name>
        <dbReference type="ChEBI" id="CHEBI:29035"/>
    </cofactor>
    <cofactor evidence="9">
        <name>Mg(2+)</name>
        <dbReference type="ChEBI" id="CHEBI:18420"/>
    </cofactor>
    <text evidence="9">Manganese or magnesium. Binds 1 divalent metal ion per monomer in the absence of substrate. May bind a second metal ion after substrate binding.</text>
</comment>
<evidence type="ECO:0000256" key="1">
    <source>
        <dbReference type="ARBA" id="ARBA00000077"/>
    </source>
</evidence>
<feature type="domain" description="RNase H type-2" evidence="12">
    <location>
        <begin position="16"/>
        <end position="282"/>
    </location>
</feature>
<dbReference type="GO" id="GO:0004523">
    <property type="term" value="F:RNA-DNA hybrid ribonuclease activity"/>
    <property type="evidence" value="ECO:0007669"/>
    <property type="project" value="UniProtKB-UniRule"/>
</dbReference>
<organism evidence="13 14">
    <name type="scientific">Novymonas esmeraldas</name>
    <dbReference type="NCBI Taxonomy" id="1808958"/>
    <lineage>
        <taxon>Eukaryota</taxon>
        <taxon>Discoba</taxon>
        <taxon>Euglenozoa</taxon>
        <taxon>Kinetoplastea</taxon>
        <taxon>Metakinetoplastina</taxon>
        <taxon>Trypanosomatida</taxon>
        <taxon>Trypanosomatidae</taxon>
        <taxon>Novymonas</taxon>
    </lineage>
</organism>